<gene>
    <name evidence="1" type="ORF">AQI95_39610</name>
</gene>
<comment type="caution">
    <text evidence="1">The sequence shown here is derived from an EMBL/GenBank/DDBJ whole genome shotgun (WGS) entry which is preliminary data.</text>
</comment>
<proteinExistence type="predicted"/>
<evidence type="ECO:0000313" key="2">
    <source>
        <dbReference type="Proteomes" id="UP000053127"/>
    </source>
</evidence>
<dbReference type="EMBL" id="LMWN01000065">
    <property type="protein sequence ID" value="KUM99351.1"/>
    <property type="molecule type" value="Genomic_DNA"/>
</dbReference>
<protein>
    <submittedName>
        <fullName evidence="1">Uncharacterized protein</fullName>
    </submittedName>
</protein>
<name>A0A124HE22_9ACTN</name>
<dbReference type="AlphaFoldDB" id="A0A124HE22"/>
<reference evidence="1 2" key="1">
    <citation type="submission" date="2015-10" db="EMBL/GenBank/DDBJ databases">
        <title>Draft genome sequence of Streptomyces yokosukanensis DSM 40224, type strain for the species Streptomyces yokosukanensis.</title>
        <authorList>
            <person name="Ruckert C."/>
            <person name="Winkler A."/>
            <person name="Kalinowski J."/>
            <person name="Kampfer P."/>
            <person name="Glaeser S."/>
        </authorList>
    </citation>
    <scope>NUCLEOTIDE SEQUENCE [LARGE SCALE GENOMIC DNA]</scope>
    <source>
        <strain evidence="1 2">DSM 40224</strain>
    </source>
</reference>
<evidence type="ECO:0000313" key="1">
    <source>
        <dbReference type="EMBL" id="KUM99351.1"/>
    </source>
</evidence>
<sequence>MVMSTDSTICRGSRGLIAEAAYGFGAAQYVDGFCDLGALFAKNQVQTGPHAVNARWIPGLHI</sequence>
<dbReference type="Proteomes" id="UP000053127">
    <property type="component" value="Unassembled WGS sequence"/>
</dbReference>
<dbReference type="STRING" id="67386.AQI95_39610"/>
<organism evidence="1 2">
    <name type="scientific">Streptomyces yokosukanensis</name>
    <dbReference type="NCBI Taxonomy" id="67386"/>
    <lineage>
        <taxon>Bacteria</taxon>
        <taxon>Bacillati</taxon>
        <taxon>Actinomycetota</taxon>
        <taxon>Actinomycetes</taxon>
        <taxon>Kitasatosporales</taxon>
        <taxon>Streptomycetaceae</taxon>
        <taxon>Streptomyces</taxon>
    </lineage>
</organism>
<accession>A0A124HE22</accession>
<keyword evidence="2" id="KW-1185">Reference proteome</keyword>